<name>A0A9E4NQK8_9GAMM</name>
<proteinExistence type="predicted"/>
<dbReference type="Proteomes" id="UP000886674">
    <property type="component" value="Unassembled WGS sequence"/>
</dbReference>
<reference evidence="1" key="1">
    <citation type="journal article" date="2021" name="Proc. Natl. Acad. Sci. U.S.A.">
        <title>Global biogeography of chemosynthetic symbionts reveals both localized and globally distributed symbiont groups. .</title>
        <authorList>
            <person name="Osvatic J.T."/>
            <person name="Wilkins L.G.E."/>
            <person name="Leibrecht L."/>
            <person name="Leray M."/>
            <person name="Zauner S."/>
            <person name="Polzin J."/>
            <person name="Camacho Y."/>
            <person name="Gros O."/>
            <person name="van Gils J.A."/>
            <person name="Eisen J.A."/>
            <person name="Petersen J.M."/>
            <person name="Yuen B."/>
        </authorList>
    </citation>
    <scope>NUCLEOTIDE SEQUENCE</scope>
    <source>
        <strain evidence="1">MAGclacostrist055</strain>
    </source>
</reference>
<evidence type="ECO:0000313" key="1">
    <source>
        <dbReference type="EMBL" id="MCG7980840.1"/>
    </source>
</evidence>
<organism evidence="1 2">
    <name type="scientific">Candidatus Thiodiazotropha taylori</name>
    <dbReference type="NCBI Taxonomy" id="2792791"/>
    <lineage>
        <taxon>Bacteria</taxon>
        <taxon>Pseudomonadati</taxon>
        <taxon>Pseudomonadota</taxon>
        <taxon>Gammaproteobacteria</taxon>
        <taxon>Chromatiales</taxon>
        <taxon>Sedimenticolaceae</taxon>
        <taxon>Candidatus Thiodiazotropha</taxon>
    </lineage>
</organism>
<comment type="caution">
    <text evidence="1">The sequence shown here is derived from an EMBL/GenBank/DDBJ whole genome shotgun (WGS) entry which is preliminary data.</text>
</comment>
<dbReference type="EMBL" id="JAEPCR010000162">
    <property type="protein sequence ID" value="MCG7980840.1"/>
    <property type="molecule type" value="Genomic_DNA"/>
</dbReference>
<gene>
    <name evidence="1" type="ORF">JAY77_22175</name>
</gene>
<dbReference type="AlphaFoldDB" id="A0A9E4NQK8"/>
<sequence length="76" mass="8570">MIDVISQPANYCGLTNKRDCLERHNVKVAAELGKKVPHAKIRIGELKRYGVIVKYPLNEAKNQSRIASKMESLYGN</sequence>
<protein>
    <submittedName>
        <fullName evidence="1">Uncharacterized protein</fullName>
    </submittedName>
</protein>
<accession>A0A9E4NQK8</accession>
<evidence type="ECO:0000313" key="2">
    <source>
        <dbReference type="Proteomes" id="UP000886674"/>
    </source>
</evidence>